<gene>
    <name evidence="1" type="ORF">DW775_13225</name>
</gene>
<dbReference type="Proteomes" id="UP000284835">
    <property type="component" value="Unassembled WGS sequence"/>
</dbReference>
<name>A0A414HVN5_9FIRM</name>
<accession>A0A414HVN5</accession>
<evidence type="ECO:0000313" key="1">
    <source>
        <dbReference type="EMBL" id="RHD92001.1"/>
    </source>
</evidence>
<dbReference type="EMBL" id="QSJS01000022">
    <property type="protein sequence ID" value="RHD92001.1"/>
    <property type="molecule type" value="Genomic_DNA"/>
</dbReference>
<comment type="caution">
    <text evidence="1">The sequence shown here is derived from an EMBL/GenBank/DDBJ whole genome shotgun (WGS) entry which is preliminary data.</text>
</comment>
<proteinExistence type="predicted"/>
<protein>
    <submittedName>
        <fullName evidence="1">Uncharacterized protein</fullName>
    </submittedName>
</protein>
<evidence type="ECO:0000313" key="2">
    <source>
        <dbReference type="Proteomes" id="UP000284835"/>
    </source>
</evidence>
<sequence>MTLDKSYDILERYYLLLDGVSNMAGHDVDYEYTRIELEKVLSERPFLSIRGSRFLKELLSDDIGESVEKAIHTILNENL</sequence>
<dbReference type="AlphaFoldDB" id="A0A414HVN5"/>
<reference evidence="1 2" key="1">
    <citation type="submission" date="2018-08" db="EMBL/GenBank/DDBJ databases">
        <title>A genome reference for cultivated species of the human gut microbiota.</title>
        <authorList>
            <person name="Zou Y."/>
            <person name="Xue W."/>
            <person name="Luo G."/>
        </authorList>
    </citation>
    <scope>NUCLEOTIDE SEQUENCE [LARGE SCALE GENOMIC DNA]</scope>
    <source>
        <strain evidence="1 2">AM30-13AC</strain>
    </source>
</reference>
<organism evidence="1 2">
    <name type="scientific">Agathobacter rectalis</name>
    <dbReference type="NCBI Taxonomy" id="39491"/>
    <lineage>
        <taxon>Bacteria</taxon>
        <taxon>Bacillati</taxon>
        <taxon>Bacillota</taxon>
        <taxon>Clostridia</taxon>
        <taxon>Lachnospirales</taxon>
        <taxon>Lachnospiraceae</taxon>
        <taxon>Agathobacter</taxon>
    </lineage>
</organism>